<name>A0A0F9RUE9_9ZZZZ</name>
<dbReference type="GO" id="GO:0031419">
    <property type="term" value="F:cobalamin binding"/>
    <property type="evidence" value="ECO:0007669"/>
    <property type="project" value="InterPro"/>
</dbReference>
<dbReference type="InterPro" id="IPR058240">
    <property type="entry name" value="rSAM_sf"/>
</dbReference>
<dbReference type="GO" id="GO:0051539">
    <property type="term" value="F:4 iron, 4 sulfur cluster binding"/>
    <property type="evidence" value="ECO:0007669"/>
    <property type="project" value="UniProtKB-KW"/>
</dbReference>
<dbReference type="SFLD" id="SFLDG01123">
    <property type="entry name" value="methyltransferase_(Class_B)"/>
    <property type="match status" value="1"/>
</dbReference>
<evidence type="ECO:0000313" key="10">
    <source>
        <dbReference type="EMBL" id="KKN53522.1"/>
    </source>
</evidence>
<keyword evidence="6" id="KW-0408">Iron</keyword>
<dbReference type="InterPro" id="IPR006638">
    <property type="entry name" value="Elp3/MiaA/NifB-like_rSAM"/>
</dbReference>
<accession>A0A0F9RUE9</accession>
<keyword evidence="2" id="KW-0489">Methyltransferase</keyword>
<dbReference type="Pfam" id="PF02310">
    <property type="entry name" value="B12-binding"/>
    <property type="match status" value="1"/>
</dbReference>
<protein>
    <submittedName>
        <fullName evidence="10">Uncharacterized protein</fullName>
    </submittedName>
</protein>
<feature type="domain" description="Radical SAM core" evidence="9">
    <location>
        <begin position="182"/>
        <end position="414"/>
    </location>
</feature>
<evidence type="ECO:0000256" key="3">
    <source>
        <dbReference type="ARBA" id="ARBA00022679"/>
    </source>
</evidence>
<dbReference type="Pfam" id="PF04055">
    <property type="entry name" value="Radical_SAM"/>
    <property type="match status" value="1"/>
</dbReference>
<dbReference type="GO" id="GO:0003824">
    <property type="term" value="F:catalytic activity"/>
    <property type="evidence" value="ECO:0007669"/>
    <property type="project" value="InterPro"/>
</dbReference>
<comment type="cofactor">
    <cofactor evidence="1">
        <name>[4Fe-4S] cluster</name>
        <dbReference type="ChEBI" id="CHEBI:49883"/>
    </cofactor>
</comment>
<evidence type="ECO:0000256" key="2">
    <source>
        <dbReference type="ARBA" id="ARBA00022603"/>
    </source>
</evidence>
<dbReference type="PANTHER" id="PTHR43409:SF7">
    <property type="entry name" value="BLL1977 PROTEIN"/>
    <property type="match status" value="1"/>
</dbReference>
<evidence type="ECO:0000259" key="9">
    <source>
        <dbReference type="PROSITE" id="PS51918"/>
    </source>
</evidence>
<dbReference type="GO" id="GO:0046872">
    <property type="term" value="F:metal ion binding"/>
    <property type="evidence" value="ECO:0007669"/>
    <property type="project" value="UniProtKB-KW"/>
</dbReference>
<dbReference type="SMART" id="SM00729">
    <property type="entry name" value="Elp3"/>
    <property type="match status" value="1"/>
</dbReference>
<dbReference type="SUPFAM" id="SSF102114">
    <property type="entry name" value="Radical SAM enzymes"/>
    <property type="match status" value="1"/>
</dbReference>
<organism evidence="10">
    <name type="scientific">marine sediment metagenome</name>
    <dbReference type="NCBI Taxonomy" id="412755"/>
    <lineage>
        <taxon>unclassified sequences</taxon>
        <taxon>metagenomes</taxon>
        <taxon>ecological metagenomes</taxon>
    </lineage>
</organism>
<dbReference type="InterPro" id="IPR023404">
    <property type="entry name" value="rSAM_horseshoe"/>
</dbReference>
<dbReference type="PANTHER" id="PTHR43409">
    <property type="entry name" value="ANAEROBIC MAGNESIUM-PROTOPORPHYRIN IX MONOMETHYL ESTER CYCLASE-RELATED"/>
    <property type="match status" value="1"/>
</dbReference>
<keyword evidence="7" id="KW-0411">Iron-sulfur</keyword>
<reference evidence="10" key="1">
    <citation type="journal article" date="2015" name="Nature">
        <title>Complex archaea that bridge the gap between prokaryotes and eukaryotes.</title>
        <authorList>
            <person name="Spang A."/>
            <person name="Saw J.H."/>
            <person name="Jorgensen S.L."/>
            <person name="Zaremba-Niedzwiedzka K."/>
            <person name="Martijn J."/>
            <person name="Lind A.E."/>
            <person name="van Eijk R."/>
            <person name="Schleper C."/>
            <person name="Guy L."/>
            <person name="Ettema T.J."/>
        </authorList>
    </citation>
    <scope>NUCLEOTIDE SEQUENCE</scope>
</reference>
<dbReference type="SFLD" id="SFLDG01082">
    <property type="entry name" value="B12-binding_domain_containing"/>
    <property type="match status" value="1"/>
</dbReference>
<dbReference type="CDD" id="cd02068">
    <property type="entry name" value="radical_SAM_B12_BD"/>
    <property type="match status" value="1"/>
</dbReference>
<dbReference type="PROSITE" id="PS51332">
    <property type="entry name" value="B12_BINDING"/>
    <property type="match status" value="1"/>
</dbReference>
<evidence type="ECO:0000256" key="5">
    <source>
        <dbReference type="ARBA" id="ARBA00022723"/>
    </source>
</evidence>
<evidence type="ECO:0000256" key="6">
    <source>
        <dbReference type="ARBA" id="ARBA00023004"/>
    </source>
</evidence>
<keyword evidence="3" id="KW-0808">Transferase</keyword>
<dbReference type="InterPro" id="IPR051198">
    <property type="entry name" value="BchE-like"/>
</dbReference>
<dbReference type="PROSITE" id="PS51918">
    <property type="entry name" value="RADICAL_SAM"/>
    <property type="match status" value="1"/>
</dbReference>
<evidence type="ECO:0000256" key="1">
    <source>
        <dbReference type="ARBA" id="ARBA00001966"/>
    </source>
</evidence>
<keyword evidence="4" id="KW-0949">S-adenosyl-L-methionine</keyword>
<feature type="domain" description="B12-binding" evidence="8">
    <location>
        <begin position="8"/>
        <end position="143"/>
    </location>
</feature>
<proteinExistence type="predicted"/>
<comment type="caution">
    <text evidence="10">The sequence shown here is derived from an EMBL/GenBank/DDBJ whole genome shotgun (WGS) entry which is preliminary data.</text>
</comment>
<keyword evidence="5" id="KW-0479">Metal-binding</keyword>
<evidence type="ECO:0000259" key="8">
    <source>
        <dbReference type="PROSITE" id="PS51332"/>
    </source>
</evidence>
<evidence type="ECO:0000256" key="4">
    <source>
        <dbReference type="ARBA" id="ARBA00022691"/>
    </source>
</evidence>
<dbReference type="InterPro" id="IPR007197">
    <property type="entry name" value="rSAM"/>
</dbReference>
<gene>
    <name evidence="10" type="ORF">LCGC14_0601610</name>
</gene>
<dbReference type="Gene3D" id="3.80.30.20">
    <property type="entry name" value="tm_1862 like domain"/>
    <property type="match status" value="1"/>
</dbReference>
<dbReference type="InterPro" id="IPR034466">
    <property type="entry name" value="Methyltransferase_Class_B"/>
</dbReference>
<dbReference type="AlphaFoldDB" id="A0A0F9RUE9"/>
<evidence type="ECO:0000256" key="7">
    <source>
        <dbReference type="ARBA" id="ARBA00023014"/>
    </source>
</evidence>
<dbReference type="EMBL" id="LAZR01000967">
    <property type="protein sequence ID" value="KKN53522.1"/>
    <property type="molecule type" value="Genomic_DNA"/>
</dbReference>
<dbReference type="SFLD" id="SFLDS00029">
    <property type="entry name" value="Radical_SAM"/>
    <property type="match status" value="1"/>
</dbReference>
<dbReference type="InterPro" id="IPR006158">
    <property type="entry name" value="Cobalamin-bd"/>
</dbReference>
<sequence>MKWKKILLLVSNFSTTGYDFYDSAFPPLALEYIAAYVEDLVEVMILDSKAANLNLLQVKKKIEKYKPDLVGLSVPVTSAIELVLTHAKIAKLYGATTVIGGWHPTLAVEQTLSSPWIDILVRGEGELTFRELIEKGSPENVDGLSYKKNGKIIHNPDRPFLKNLNELKFPARNLVKEYKYKIFNMNCDAIETSRGCPQACKFCSTNVVYGRTWRARSVENIIEELEIVSKNKKVKDVFFVDDNILVNMKRVGRLCIEIIKGKRQGRIKKNLHFFFQGRLDSIARRPRIVKLMALAGFWLVLVGVEATDDKRLKSVEKGCNMEQIEKGIKILHENGITVMGNVILGANIDDTLKDVLTTIKRTGNLTLDLPSFTLLTPFPATGFYKEMKEKGMLLTEEYSKYNWLNPVIKTNNFTPEVLRKLLFLGFYAVGFYAGNLKNKINLFRRAVGSRGFFFTLRPSRIYKSITSYLKWKKIVLKNLKGIKMKKIKQIRSGNLNQMEDLKTELINLLN</sequence>
<dbReference type="Gene3D" id="3.40.50.280">
    <property type="entry name" value="Cobalamin-binding domain"/>
    <property type="match status" value="1"/>
</dbReference>